<sequence>MGTRAHMHTHVCTWPPWDLPPWALRLEESGASGGRGSCEGPGRGGLAPRLQGRSGRGPGAAPRVPRCPPWPVSSCLEWSGGDALGRPALAPVGGGSRFDAGCCPCGRRAWPRVTTKVGPPLPVLAQHRPLLSTSSHEPRPQTGHLEGQGPAWWQGAPSGLPVWPRPTGGHGSSAPLAAGPQAPQGPRAPCGPHVRAQSRPGPVAFVRRPSAGPGTCLLPRQAARPTPRSWTRGVDVGEKAPLSVTSPHVQGTPRLQAPVFVERTRR</sequence>
<feature type="region of interest" description="Disordered" evidence="1">
    <location>
        <begin position="28"/>
        <end position="66"/>
    </location>
</feature>
<organism evidence="2 3">
    <name type="scientific">Phyllostomus discolor</name>
    <name type="common">pale spear-nosed bat</name>
    <dbReference type="NCBI Taxonomy" id="89673"/>
    <lineage>
        <taxon>Eukaryota</taxon>
        <taxon>Metazoa</taxon>
        <taxon>Chordata</taxon>
        <taxon>Craniata</taxon>
        <taxon>Vertebrata</taxon>
        <taxon>Euteleostomi</taxon>
        <taxon>Mammalia</taxon>
        <taxon>Eutheria</taxon>
        <taxon>Laurasiatheria</taxon>
        <taxon>Chiroptera</taxon>
        <taxon>Yangochiroptera</taxon>
        <taxon>Phyllostomidae</taxon>
        <taxon>Phyllostominae</taxon>
        <taxon>Phyllostomus</taxon>
    </lineage>
</organism>
<gene>
    <name evidence="2" type="ORF">HJG60_008116</name>
</gene>
<dbReference type="EMBL" id="JABVXQ010000010">
    <property type="protein sequence ID" value="KAF6088260.1"/>
    <property type="molecule type" value="Genomic_DNA"/>
</dbReference>
<reference evidence="2 3" key="1">
    <citation type="journal article" date="2020" name="Nature">
        <title>Six reference-quality genomes reveal evolution of bat adaptations.</title>
        <authorList>
            <person name="Jebb D."/>
            <person name="Huang Z."/>
            <person name="Pippel M."/>
            <person name="Hughes G.M."/>
            <person name="Lavrichenko K."/>
            <person name="Devanna P."/>
            <person name="Winkler S."/>
            <person name="Jermiin L.S."/>
            <person name="Skirmuntt E.C."/>
            <person name="Katzourakis A."/>
            <person name="Burkitt-Gray L."/>
            <person name="Ray D.A."/>
            <person name="Sullivan K.A.M."/>
            <person name="Roscito J.G."/>
            <person name="Kirilenko B.M."/>
            <person name="Davalos L.M."/>
            <person name="Corthals A.P."/>
            <person name="Power M.L."/>
            <person name="Jones G."/>
            <person name="Ransome R.D."/>
            <person name="Dechmann D.K.N."/>
            <person name="Locatelli A.G."/>
            <person name="Puechmaille S.J."/>
            <person name="Fedrigo O."/>
            <person name="Jarvis E.D."/>
            <person name="Hiller M."/>
            <person name="Vernes S.C."/>
            <person name="Myers E.W."/>
            <person name="Teeling E.C."/>
        </authorList>
    </citation>
    <scope>NUCLEOTIDE SEQUENCE [LARGE SCALE GENOMIC DNA]</scope>
    <source>
        <strain evidence="2">Bat1K_MPI-CBG_1</strain>
    </source>
</reference>
<evidence type="ECO:0000256" key="1">
    <source>
        <dbReference type="SAM" id="MobiDB-lite"/>
    </source>
</evidence>
<dbReference type="Proteomes" id="UP000664940">
    <property type="component" value="Unassembled WGS sequence"/>
</dbReference>
<feature type="compositionally biased region" description="Low complexity" evidence="1">
    <location>
        <begin position="172"/>
        <end position="192"/>
    </location>
</feature>
<dbReference type="AlphaFoldDB" id="A0A833Z673"/>
<protein>
    <submittedName>
        <fullName evidence="2">Uncharacterized protein</fullName>
    </submittedName>
</protein>
<feature type="region of interest" description="Disordered" evidence="1">
    <location>
        <begin position="132"/>
        <end position="235"/>
    </location>
</feature>
<name>A0A833Z673_9CHIR</name>
<proteinExistence type="predicted"/>
<comment type="caution">
    <text evidence="2">The sequence shown here is derived from an EMBL/GenBank/DDBJ whole genome shotgun (WGS) entry which is preliminary data.</text>
</comment>
<evidence type="ECO:0000313" key="2">
    <source>
        <dbReference type="EMBL" id="KAF6088260.1"/>
    </source>
</evidence>
<accession>A0A833Z673</accession>
<evidence type="ECO:0000313" key="3">
    <source>
        <dbReference type="Proteomes" id="UP000664940"/>
    </source>
</evidence>
<feature type="compositionally biased region" description="Gly residues" evidence="1">
    <location>
        <begin position="31"/>
        <end position="45"/>
    </location>
</feature>